<name>A0A0K0XYR3_9GAMM</name>
<reference evidence="1 2" key="1">
    <citation type="submission" date="2015-07" db="EMBL/GenBank/DDBJ databases">
        <authorList>
            <person name="Noorani M."/>
        </authorList>
    </citation>
    <scope>NUCLEOTIDE SEQUENCE [LARGE SCALE GENOMIC DNA]</scope>
    <source>
        <strain evidence="1 2">KCTC 42284</strain>
    </source>
</reference>
<dbReference type="STRING" id="1579979.WM2015_2400"/>
<proteinExistence type="predicted"/>
<keyword evidence="2" id="KW-1185">Reference proteome</keyword>
<evidence type="ECO:0000313" key="2">
    <source>
        <dbReference type="Proteomes" id="UP000066624"/>
    </source>
</evidence>
<evidence type="ECO:0000313" key="1">
    <source>
        <dbReference type="EMBL" id="AKS42762.1"/>
    </source>
</evidence>
<organism evidence="1 2">
    <name type="scientific">Wenzhouxiangella marina</name>
    <dbReference type="NCBI Taxonomy" id="1579979"/>
    <lineage>
        <taxon>Bacteria</taxon>
        <taxon>Pseudomonadati</taxon>
        <taxon>Pseudomonadota</taxon>
        <taxon>Gammaproteobacteria</taxon>
        <taxon>Chromatiales</taxon>
        <taxon>Wenzhouxiangellaceae</taxon>
        <taxon>Wenzhouxiangella</taxon>
    </lineage>
</organism>
<dbReference type="Proteomes" id="UP000066624">
    <property type="component" value="Chromosome"/>
</dbReference>
<sequence length="343" mass="36127">MLAFARLGSFLFKGGMLGLGLAASGMALASPIGSLQIDGSVSIEAPGSGAAVPIRNTEYTLFSDDRIITRSGSALLALDIGGSIGLAPSSAATVSVDSQSGAVTVSLDQGTLLYSLPSMAGQFRVVVDDFELQTSPGEGQALNVEAPIDTLSGVIRRLDNGQIDVAVESGMLSIVTGKGSRYNVAAGDRLGLMASLSDAEPLLTQVTGAAEEEMIRIESPELVETNENFRIRWDGISNASESFIAIAERGAEPEEFQRIVSTEEGPILLLEAPDDEGDYEIRFIDGDTGLVTSFVYLKVVDDELLGAWWMRERFGALELAGGILVGGVIGYWIKDCDPMPVSP</sequence>
<protein>
    <submittedName>
        <fullName evidence="1">Uncharacterized protein</fullName>
    </submittedName>
</protein>
<accession>A0A0K0XYR3</accession>
<dbReference type="EMBL" id="CP012154">
    <property type="protein sequence ID" value="AKS42762.1"/>
    <property type="molecule type" value="Genomic_DNA"/>
</dbReference>
<gene>
    <name evidence="1" type="ORF">WM2015_2400</name>
</gene>
<dbReference type="AlphaFoldDB" id="A0A0K0XYR3"/>
<dbReference type="KEGG" id="wma:WM2015_2400"/>